<feature type="domain" description="Tetrapyrrole methylase" evidence="10">
    <location>
        <begin position="15"/>
        <end position="227"/>
    </location>
</feature>
<evidence type="ECO:0000256" key="8">
    <source>
        <dbReference type="ARBA" id="ARBA00079776"/>
    </source>
</evidence>
<dbReference type="InterPro" id="IPR003043">
    <property type="entry name" value="Uropor_MeTrfase_CS"/>
</dbReference>
<evidence type="ECO:0000256" key="6">
    <source>
        <dbReference type="ARBA" id="ARBA00022691"/>
    </source>
</evidence>
<evidence type="ECO:0000259" key="11">
    <source>
        <dbReference type="Pfam" id="PF02602"/>
    </source>
</evidence>
<feature type="domain" description="Tetrapyrrole biosynthesis uroporphyrinogen III synthase" evidence="11">
    <location>
        <begin position="409"/>
        <end position="489"/>
    </location>
</feature>
<dbReference type="InterPro" id="IPR000878">
    <property type="entry name" value="4pyrrol_Mease"/>
</dbReference>
<dbReference type="Pfam" id="PF02602">
    <property type="entry name" value="HEM4"/>
    <property type="match status" value="2"/>
</dbReference>
<dbReference type="CDD" id="cd11642">
    <property type="entry name" value="SUMT"/>
    <property type="match status" value="1"/>
</dbReference>
<evidence type="ECO:0000256" key="2">
    <source>
        <dbReference type="ARBA" id="ARBA00012162"/>
    </source>
</evidence>
<dbReference type="SUPFAM" id="SSF69618">
    <property type="entry name" value="HemD-like"/>
    <property type="match status" value="1"/>
</dbReference>
<dbReference type="NCBIfam" id="NF004790">
    <property type="entry name" value="PRK06136.1"/>
    <property type="match status" value="1"/>
</dbReference>
<comment type="similarity">
    <text evidence="1 9">Belongs to the precorrin methyltransferase family.</text>
</comment>
<dbReference type="PANTHER" id="PTHR45790:SF3">
    <property type="entry name" value="S-ADENOSYL-L-METHIONINE-DEPENDENT UROPORPHYRINOGEN III METHYLTRANSFERASE, CHLOROPLASTIC"/>
    <property type="match status" value="1"/>
</dbReference>
<dbReference type="InterPro" id="IPR014776">
    <property type="entry name" value="4pyrrole_Mease_sub2"/>
</dbReference>
<evidence type="ECO:0000256" key="5">
    <source>
        <dbReference type="ARBA" id="ARBA00022679"/>
    </source>
</evidence>
<dbReference type="Proteomes" id="UP000264541">
    <property type="component" value="Unassembled WGS sequence"/>
</dbReference>
<dbReference type="Gene3D" id="3.40.1010.10">
    <property type="entry name" value="Cobalt-precorrin-4 Transmethylase, Domain 1"/>
    <property type="match status" value="1"/>
</dbReference>
<evidence type="ECO:0000313" key="13">
    <source>
        <dbReference type="Proteomes" id="UP000264541"/>
    </source>
</evidence>
<keyword evidence="5 9" id="KW-0808">Transferase</keyword>
<dbReference type="PANTHER" id="PTHR45790">
    <property type="entry name" value="SIROHEME SYNTHASE-RELATED"/>
    <property type="match status" value="1"/>
</dbReference>
<evidence type="ECO:0000256" key="7">
    <source>
        <dbReference type="ARBA" id="ARBA00023244"/>
    </source>
</evidence>
<dbReference type="EC" id="2.1.1.107" evidence="2"/>
<sequence>MAAWREGRHYMIKGKVWLVGAGPGDISLITVKGLNAIKNAEVILYDRLVNPKILDFAPDGCEFIYCGKLPDRHFLRQEAINQLMVDKASEFERVVRLKGGDPGVFGRVGEEAAFLAEHEVPYEIVPGITSGIAAAMYAGVPVTHREFGESFAVVTAHDKSVDGKPNLNWEGIANGIDTVAFYMGIANLPFICEKLIEHGKAPDTPVMLVQWGTYSRQKVLQGNLANISALAVKEKFNNPSITLVGNIVSLREKLNWFEKKPLFGRQILVARSSSGASELAERLAERGADVIEFPKWKYEIVMPDVQLLEKLPGFKKILFTSPRSCDAFFKTLKERKIDIRKITADLYGSSTTLSAIENHGFSALPKEQIDKDNVLIVGEESMLADKLSFTQQFGSCDFWITGHKVMDDKYLPLFERMLQEADIDTVIFPSSSSVRGLDQGLTNLGENFGAFLQGKQTMVMGKQTAAALNDFYKDHVEIAEKPTIESIIQLAEQVRP</sequence>
<dbReference type="NCBIfam" id="TIGR01469">
    <property type="entry name" value="cobA_cysG_Cterm"/>
    <property type="match status" value="1"/>
</dbReference>
<dbReference type="InterPro" id="IPR050161">
    <property type="entry name" value="Siro_Cobalamin_biosynth"/>
</dbReference>
<dbReference type="GO" id="GO:0019354">
    <property type="term" value="P:siroheme biosynthetic process"/>
    <property type="evidence" value="ECO:0007669"/>
    <property type="project" value="InterPro"/>
</dbReference>
<dbReference type="GO" id="GO:0004851">
    <property type="term" value="F:uroporphyrin-III C-methyltransferase activity"/>
    <property type="evidence" value="ECO:0007669"/>
    <property type="project" value="UniProtKB-EC"/>
</dbReference>
<name>A0A372LIY3_9BACI</name>
<protein>
    <recommendedName>
        <fullName evidence="3">Uroporphyrinogen-III C-methyltransferase</fullName>
        <ecNumber evidence="2">2.1.1.107</ecNumber>
    </recommendedName>
    <alternativeName>
        <fullName evidence="8">Uroporphyrinogen III methylase</fullName>
    </alternativeName>
</protein>
<evidence type="ECO:0000259" key="10">
    <source>
        <dbReference type="Pfam" id="PF00590"/>
    </source>
</evidence>
<dbReference type="AlphaFoldDB" id="A0A372LIY3"/>
<dbReference type="Pfam" id="PF00590">
    <property type="entry name" value="TP_methylase"/>
    <property type="match status" value="1"/>
</dbReference>
<proteinExistence type="inferred from homology"/>
<dbReference type="EMBL" id="QVTE01000051">
    <property type="protein sequence ID" value="RFU66369.1"/>
    <property type="molecule type" value="Genomic_DNA"/>
</dbReference>
<organism evidence="12 13">
    <name type="scientific">Peribacillus saganii</name>
    <dbReference type="NCBI Taxonomy" id="2303992"/>
    <lineage>
        <taxon>Bacteria</taxon>
        <taxon>Bacillati</taxon>
        <taxon>Bacillota</taxon>
        <taxon>Bacilli</taxon>
        <taxon>Bacillales</taxon>
        <taxon>Bacillaceae</taxon>
        <taxon>Peribacillus</taxon>
    </lineage>
</organism>
<dbReference type="PROSITE" id="PS00839">
    <property type="entry name" value="SUMT_1"/>
    <property type="match status" value="1"/>
</dbReference>
<feature type="domain" description="Tetrapyrrole biosynthesis uroporphyrinogen III synthase" evidence="11">
    <location>
        <begin position="264"/>
        <end position="363"/>
    </location>
</feature>
<dbReference type="PROSITE" id="PS00840">
    <property type="entry name" value="SUMT_2"/>
    <property type="match status" value="1"/>
</dbReference>
<dbReference type="FunFam" id="3.40.1010.10:FF:000001">
    <property type="entry name" value="Siroheme synthase"/>
    <property type="match status" value="1"/>
</dbReference>
<dbReference type="InterPro" id="IPR003754">
    <property type="entry name" value="4pyrrol_synth_uPrphyn_synth"/>
</dbReference>
<reference evidence="12 13" key="1">
    <citation type="submission" date="2018-08" db="EMBL/GenBank/DDBJ databases">
        <title>Bacillus chawlae sp. nov., Bacillus glennii sp. nov., and Bacillus saganii sp. nov. Isolated from the Vehicle Assembly Building at Kennedy Space Center where the Viking Spacecraft were Assembled.</title>
        <authorList>
            <person name="Seuylemezian A."/>
            <person name="Vaishampayan P."/>
        </authorList>
    </citation>
    <scope>NUCLEOTIDE SEQUENCE [LARGE SCALE GENOMIC DNA]</scope>
    <source>
        <strain evidence="12 13">V47-23a</strain>
    </source>
</reference>
<evidence type="ECO:0000256" key="1">
    <source>
        <dbReference type="ARBA" id="ARBA00005879"/>
    </source>
</evidence>
<dbReference type="InterPro" id="IPR014777">
    <property type="entry name" value="4pyrrole_Mease_sub1"/>
</dbReference>
<dbReference type="GO" id="GO:0004852">
    <property type="term" value="F:uroporphyrinogen-III synthase activity"/>
    <property type="evidence" value="ECO:0007669"/>
    <property type="project" value="InterPro"/>
</dbReference>
<evidence type="ECO:0000256" key="4">
    <source>
        <dbReference type="ARBA" id="ARBA00022603"/>
    </source>
</evidence>
<evidence type="ECO:0000256" key="9">
    <source>
        <dbReference type="RuleBase" id="RU003960"/>
    </source>
</evidence>
<dbReference type="InterPro" id="IPR036108">
    <property type="entry name" value="4pyrrol_syn_uPrphyn_synt_sf"/>
</dbReference>
<keyword evidence="4 9" id="KW-0489">Methyltransferase</keyword>
<dbReference type="Gene3D" id="3.40.50.10090">
    <property type="match status" value="2"/>
</dbReference>
<dbReference type="CDD" id="cd06578">
    <property type="entry name" value="HemD"/>
    <property type="match status" value="1"/>
</dbReference>
<comment type="caution">
    <text evidence="12">The sequence shown here is derived from an EMBL/GenBank/DDBJ whole genome shotgun (WGS) entry which is preliminary data.</text>
</comment>
<gene>
    <name evidence="12" type="primary">cobA</name>
    <name evidence="12" type="ORF">D0469_17195</name>
</gene>
<keyword evidence="6" id="KW-0949">S-adenosyl-L-methionine</keyword>
<dbReference type="GO" id="GO:0032259">
    <property type="term" value="P:methylation"/>
    <property type="evidence" value="ECO:0007669"/>
    <property type="project" value="UniProtKB-KW"/>
</dbReference>
<dbReference type="InterPro" id="IPR035996">
    <property type="entry name" value="4pyrrol_Methylase_sf"/>
</dbReference>
<dbReference type="SUPFAM" id="SSF53790">
    <property type="entry name" value="Tetrapyrrole methylase"/>
    <property type="match status" value="1"/>
</dbReference>
<dbReference type="FunFam" id="3.30.950.10:FF:000001">
    <property type="entry name" value="Siroheme synthase"/>
    <property type="match status" value="1"/>
</dbReference>
<evidence type="ECO:0000313" key="12">
    <source>
        <dbReference type="EMBL" id="RFU66369.1"/>
    </source>
</evidence>
<evidence type="ECO:0000256" key="3">
    <source>
        <dbReference type="ARBA" id="ARBA00018323"/>
    </source>
</evidence>
<accession>A0A372LIY3</accession>
<dbReference type="InterPro" id="IPR006366">
    <property type="entry name" value="CobA/CysG_C"/>
</dbReference>
<keyword evidence="7" id="KW-0627">Porphyrin biosynthesis</keyword>
<keyword evidence="13" id="KW-1185">Reference proteome</keyword>
<dbReference type="Gene3D" id="3.30.950.10">
    <property type="entry name" value="Methyltransferase, Cobalt-precorrin-4 Transmethylase, Domain 2"/>
    <property type="match status" value="1"/>
</dbReference>